<name>A0A0C9USQ0_SPHS4</name>
<proteinExistence type="predicted"/>
<keyword evidence="2" id="KW-1185">Reference proteome</keyword>
<dbReference type="AlphaFoldDB" id="A0A0C9USQ0"/>
<gene>
    <name evidence="1" type="ORF">M422DRAFT_69194</name>
</gene>
<reference evidence="1 2" key="1">
    <citation type="submission" date="2014-06" db="EMBL/GenBank/DDBJ databases">
        <title>Evolutionary Origins and Diversification of the Mycorrhizal Mutualists.</title>
        <authorList>
            <consortium name="DOE Joint Genome Institute"/>
            <consortium name="Mycorrhizal Genomics Consortium"/>
            <person name="Kohler A."/>
            <person name="Kuo A."/>
            <person name="Nagy L.G."/>
            <person name="Floudas D."/>
            <person name="Copeland A."/>
            <person name="Barry K.W."/>
            <person name="Cichocki N."/>
            <person name="Veneault-Fourrey C."/>
            <person name="LaButti K."/>
            <person name="Lindquist E.A."/>
            <person name="Lipzen A."/>
            <person name="Lundell T."/>
            <person name="Morin E."/>
            <person name="Murat C."/>
            <person name="Riley R."/>
            <person name="Ohm R."/>
            <person name="Sun H."/>
            <person name="Tunlid A."/>
            <person name="Henrissat B."/>
            <person name="Grigoriev I.V."/>
            <person name="Hibbett D.S."/>
            <person name="Martin F."/>
        </authorList>
    </citation>
    <scope>NUCLEOTIDE SEQUENCE [LARGE SCALE GENOMIC DNA]</scope>
    <source>
        <strain evidence="1 2">SS14</strain>
    </source>
</reference>
<organism evidence="1 2">
    <name type="scientific">Sphaerobolus stellatus (strain SS14)</name>
    <dbReference type="NCBI Taxonomy" id="990650"/>
    <lineage>
        <taxon>Eukaryota</taxon>
        <taxon>Fungi</taxon>
        <taxon>Dikarya</taxon>
        <taxon>Basidiomycota</taxon>
        <taxon>Agaricomycotina</taxon>
        <taxon>Agaricomycetes</taxon>
        <taxon>Phallomycetidae</taxon>
        <taxon>Geastrales</taxon>
        <taxon>Sphaerobolaceae</taxon>
        <taxon>Sphaerobolus</taxon>
    </lineage>
</organism>
<accession>A0A0C9USQ0</accession>
<dbReference type="Proteomes" id="UP000054279">
    <property type="component" value="Unassembled WGS sequence"/>
</dbReference>
<sequence>MQEFPQHSVLFLGHGRRGSRSPHGKASRFSNMTSWIIPSSLKLGKVRHDIEDLGLKTSDNERHKSIASMNEQNAFSFNNLPTDVVEVIFQWAISMSQSTGAVLCRVSRSVFELAAPILYYAVFLVDNEAWSYFLATISAKTRGVSYSAFVRELYIPKDSDFSGRVKMPNLRSLSIPHFSYINRFEDLSRCQYLALRSRKAVFEELPSRAVLSSLTHITLPPRWNMRGIVLSPTITPLLTHLALPISIGTGISRHLVIQDQRHFLNVTNSKFKLKKIILLPWKTSKGEIIGEVVVRKALLEELGVDVEDTRYIVISHHFGDESVQEMHDQAGIWTRIVDIEC</sequence>
<dbReference type="HOGENOM" id="CLU_070144_0_0_1"/>
<evidence type="ECO:0000313" key="2">
    <source>
        <dbReference type="Proteomes" id="UP000054279"/>
    </source>
</evidence>
<evidence type="ECO:0000313" key="1">
    <source>
        <dbReference type="EMBL" id="KIJ37844.1"/>
    </source>
</evidence>
<protein>
    <submittedName>
        <fullName evidence="1">Uncharacterized protein</fullName>
    </submittedName>
</protein>
<dbReference type="EMBL" id="KN837166">
    <property type="protein sequence ID" value="KIJ37844.1"/>
    <property type="molecule type" value="Genomic_DNA"/>
</dbReference>